<comment type="caution">
    <text evidence="1">The sequence shown here is derived from an EMBL/GenBank/DDBJ whole genome shotgun (WGS) entry which is preliminary data.</text>
</comment>
<name>A0ABR2PIS5_9ROSI</name>
<evidence type="ECO:0000313" key="1">
    <source>
        <dbReference type="EMBL" id="KAK8988203.1"/>
    </source>
</evidence>
<accession>A0ABR2PIS5</accession>
<evidence type="ECO:0008006" key="3">
    <source>
        <dbReference type="Google" id="ProtNLM"/>
    </source>
</evidence>
<dbReference type="EMBL" id="JBBPBN010000059">
    <property type="protein sequence ID" value="KAK8988203.1"/>
    <property type="molecule type" value="Genomic_DNA"/>
</dbReference>
<proteinExistence type="predicted"/>
<protein>
    <recommendedName>
        <fullName evidence="3">RNase H type-1 domain-containing protein</fullName>
    </recommendedName>
</protein>
<dbReference type="Proteomes" id="UP001396334">
    <property type="component" value="Unassembled WGS sequence"/>
</dbReference>
<organism evidence="1 2">
    <name type="scientific">Hibiscus sabdariffa</name>
    <name type="common">roselle</name>
    <dbReference type="NCBI Taxonomy" id="183260"/>
    <lineage>
        <taxon>Eukaryota</taxon>
        <taxon>Viridiplantae</taxon>
        <taxon>Streptophyta</taxon>
        <taxon>Embryophyta</taxon>
        <taxon>Tracheophyta</taxon>
        <taxon>Spermatophyta</taxon>
        <taxon>Magnoliopsida</taxon>
        <taxon>eudicotyledons</taxon>
        <taxon>Gunneridae</taxon>
        <taxon>Pentapetalae</taxon>
        <taxon>rosids</taxon>
        <taxon>malvids</taxon>
        <taxon>Malvales</taxon>
        <taxon>Malvaceae</taxon>
        <taxon>Malvoideae</taxon>
        <taxon>Hibiscus</taxon>
    </lineage>
</organism>
<evidence type="ECO:0000313" key="2">
    <source>
        <dbReference type="Proteomes" id="UP001396334"/>
    </source>
</evidence>
<gene>
    <name evidence="1" type="ORF">V6N11_065799</name>
</gene>
<sequence length="117" mass="12741">MPESLDHVLRHYNGALRTWQQVILPASFVEFLSMPLDEWMCYCINSFGAQLNGSGNLLSAHVTWQKPLVGWVKANCDGARRSSDGLAAAGVLSGMHKVNGWLALHGVLVDAQFCGLS</sequence>
<keyword evidence="2" id="KW-1185">Reference proteome</keyword>
<reference evidence="1 2" key="1">
    <citation type="journal article" date="2024" name="G3 (Bethesda)">
        <title>Genome assembly of Hibiscus sabdariffa L. provides insights into metabolisms of medicinal natural products.</title>
        <authorList>
            <person name="Kim T."/>
        </authorList>
    </citation>
    <scope>NUCLEOTIDE SEQUENCE [LARGE SCALE GENOMIC DNA]</scope>
    <source>
        <strain evidence="1">TK-2024</strain>
        <tissue evidence="1">Old leaves</tissue>
    </source>
</reference>